<gene>
    <name evidence="9 13" type="primary">thiE</name>
    <name evidence="13" type="ORF">AEA09_03075</name>
</gene>
<sequence length="205" mass="22404">MGSENAKQREPLVILKEALQAGITMFQFREKGPNALTGHAYEHFAHDCLKLCQQYHVPFIVNDDVELALKLKADGIHIGQDDLHISLVREKIGDMLIGISVHTDAELQIALQYKADYVGIGPIFATRSKNDANVPSGTAFLQQVRLKHPDLPIVAIGGIDNANARTVVEAGSDGVAVISAICESNDIHNTVAQFKKLTIHNNQHI</sequence>
<feature type="binding site" evidence="9">
    <location>
        <position position="158"/>
    </location>
    <ligand>
        <name>2-[(2R,5Z)-2-carboxy-4-methylthiazol-5(2H)-ylidene]ethyl phosphate</name>
        <dbReference type="ChEBI" id="CHEBI:62899"/>
    </ligand>
</feature>
<proteinExistence type="inferred from homology"/>
<evidence type="ECO:0000256" key="1">
    <source>
        <dbReference type="ARBA" id="ARBA00005165"/>
    </source>
</evidence>
<feature type="binding site" evidence="9">
    <location>
        <position position="63"/>
    </location>
    <ligand>
        <name>Mg(2+)</name>
        <dbReference type="ChEBI" id="CHEBI:18420"/>
    </ligand>
</feature>
<protein>
    <recommendedName>
        <fullName evidence="9">Thiamine-phosphate synthase</fullName>
        <shortName evidence="9">TP synthase</shortName>
        <shortName evidence="9">TPS</shortName>
        <ecNumber evidence="9">2.5.1.3</ecNumber>
    </recommendedName>
    <alternativeName>
        <fullName evidence="9">Thiamine-phosphate pyrophosphorylase</fullName>
        <shortName evidence="9">TMP pyrophosphorylase</shortName>
        <shortName evidence="9">TMP-PPase</shortName>
    </alternativeName>
</protein>
<organism evidence="13 14">
    <name type="scientific">Lysinibacillus contaminans</name>
    <dbReference type="NCBI Taxonomy" id="1293441"/>
    <lineage>
        <taxon>Bacteria</taxon>
        <taxon>Bacillati</taxon>
        <taxon>Bacillota</taxon>
        <taxon>Bacilli</taxon>
        <taxon>Bacillales</taxon>
        <taxon>Bacillaceae</taxon>
        <taxon>Lysinibacillus</taxon>
    </lineage>
</organism>
<dbReference type="InterPro" id="IPR022998">
    <property type="entry name" value="ThiamineP_synth_TenI"/>
</dbReference>
<dbReference type="InterPro" id="IPR034291">
    <property type="entry name" value="TMP_synthase"/>
</dbReference>
<evidence type="ECO:0000256" key="6">
    <source>
        <dbReference type="ARBA" id="ARBA00047334"/>
    </source>
</evidence>
<evidence type="ECO:0000256" key="3">
    <source>
        <dbReference type="ARBA" id="ARBA00022723"/>
    </source>
</evidence>
<dbReference type="SUPFAM" id="SSF51391">
    <property type="entry name" value="Thiamin phosphate synthase"/>
    <property type="match status" value="1"/>
</dbReference>
<feature type="binding site" evidence="9">
    <location>
        <begin position="126"/>
        <end position="128"/>
    </location>
    <ligand>
        <name>2-[(2R,5Z)-2-carboxy-4-methylthiazol-5(2H)-ylidene]ethyl phosphate</name>
        <dbReference type="ChEBI" id="CHEBI:62899"/>
    </ligand>
</feature>
<dbReference type="EC" id="2.5.1.3" evidence="9"/>
<dbReference type="Gene3D" id="3.20.20.70">
    <property type="entry name" value="Aldolase class I"/>
    <property type="match status" value="1"/>
</dbReference>
<evidence type="ECO:0000256" key="10">
    <source>
        <dbReference type="RuleBase" id="RU003826"/>
    </source>
</evidence>
<keyword evidence="14" id="KW-1185">Reference proteome</keyword>
<accession>A0ABR5K4C5</accession>
<keyword evidence="5 9" id="KW-0784">Thiamine biosynthesis</keyword>
<keyword evidence="4 9" id="KW-0460">Magnesium</keyword>
<dbReference type="Proteomes" id="UP000050668">
    <property type="component" value="Unassembled WGS sequence"/>
</dbReference>
<comment type="caution">
    <text evidence="13">The sequence shown here is derived from an EMBL/GenBank/DDBJ whole genome shotgun (WGS) entry which is preliminary data.</text>
</comment>
<evidence type="ECO:0000313" key="14">
    <source>
        <dbReference type="Proteomes" id="UP000050668"/>
    </source>
</evidence>
<evidence type="ECO:0000256" key="9">
    <source>
        <dbReference type="HAMAP-Rule" id="MF_00097"/>
    </source>
</evidence>
<dbReference type="InterPro" id="IPR036206">
    <property type="entry name" value="ThiamineP_synth_sf"/>
</dbReference>
<reference evidence="14" key="1">
    <citation type="submission" date="2015-07" db="EMBL/GenBank/DDBJ databases">
        <title>Fjat-14205 dsm 2895.</title>
        <authorList>
            <person name="Liu B."/>
            <person name="Wang J."/>
            <person name="Zhu Y."/>
            <person name="Liu G."/>
            <person name="Chen Q."/>
            <person name="Chen Z."/>
            <person name="Lan J."/>
            <person name="Che J."/>
            <person name="Ge C."/>
            <person name="Shi H."/>
            <person name="Pan Z."/>
            <person name="Liu X."/>
        </authorList>
    </citation>
    <scope>NUCLEOTIDE SEQUENCE [LARGE SCALE GENOMIC DNA]</scope>
    <source>
        <strain evidence="14">DSM 25560</strain>
    </source>
</reference>
<keyword evidence="3 9" id="KW-0479">Metal-binding</keyword>
<evidence type="ECO:0000256" key="7">
    <source>
        <dbReference type="ARBA" id="ARBA00047851"/>
    </source>
</evidence>
<evidence type="ECO:0000259" key="12">
    <source>
        <dbReference type="Pfam" id="PF02581"/>
    </source>
</evidence>
<feature type="binding site" evidence="9">
    <location>
        <position position="62"/>
    </location>
    <ligand>
        <name>4-amino-2-methyl-5-(diphosphooxymethyl)pyrimidine</name>
        <dbReference type="ChEBI" id="CHEBI:57841"/>
    </ligand>
</feature>
<dbReference type="HAMAP" id="MF_00097">
    <property type="entry name" value="TMP_synthase"/>
    <property type="match status" value="1"/>
</dbReference>
<feature type="binding site" evidence="9">
    <location>
        <position position="129"/>
    </location>
    <ligand>
        <name>4-amino-2-methyl-5-(diphosphooxymethyl)pyrimidine</name>
        <dbReference type="ChEBI" id="CHEBI:57841"/>
    </ligand>
</feature>
<dbReference type="PANTHER" id="PTHR20857">
    <property type="entry name" value="THIAMINE-PHOSPHATE PYROPHOSPHORYLASE"/>
    <property type="match status" value="1"/>
</dbReference>
<evidence type="ECO:0000256" key="4">
    <source>
        <dbReference type="ARBA" id="ARBA00022842"/>
    </source>
</evidence>
<dbReference type="CDD" id="cd00564">
    <property type="entry name" value="TMP_TenI"/>
    <property type="match status" value="1"/>
</dbReference>
<dbReference type="EMBL" id="LGRV01000003">
    <property type="protein sequence ID" value="KOS69711.1"/>
    <property type="molecule type" value="Genomic_DNA"/>
</dbReference>
<evidence type="ECO:0000256" key="8">
    <source>
        <dbReference type="ARBA" id="ARBA00047883"/>
    </source>
</evidence>
<feature type="binding site" evidence="9">
    <location>
        <position position="100"/>
    </location>
    <ligand>
        <name>4-amino-2-methyl-5-(diphosphooxymethyl)pyrimidine</name>
        <dbReference type="ChEBI" id="CHEBI:57841"/>
    </ligand>
</feature>
<evidence type="ECO:0000256" key="5">
    <source>
        <dbReference type="ARBA" id="ARBA00022977"/>
    </source>
</evidence>
<comment type="catalytic activity">
    <reaction evidence="8 9 10">
        <text>2-[(2R,5Z)-2-carboxy-4-methylthiazol-5(2H)-ylidene]ethyl phosphate + 4-amino-2-methyl-5-(diphosphooxymethyl)pyrimidine + 2 H(+) = thiamine phosphate + CO2 + diphosphate</text>
        <dbReference type="Rhea" id="RHEA:47844"/>
        <dbReference type="ChEBI" id="CHEBI:15378"/>
        <dbReference type="ChEBI" id="CHEBI:16526"/>
        <dbReference type="ChEBI" id="CHEBI:33019"/>
        <dbReference type="ChEBI" id="CHEBI:37575"/>
        <dbReference type="ChEBI" id="CHEBI:57841"/>
        <dbReference type="ChEBI" id="CHEBI:62899"/>
        <dbReference type="EC" id="2.5.1.3"/>
    </reaction>
</comment>
<dbReference type="PANTHER" id="PTHR20857:SF15">
    <property type="entry name" value="THIAMINE-PHOSPHATE SYNTHASE"/>
    <property type="match status" value="1"/>
</dbReference>
<keyword evidence="2 9" id="KW-0808">Transferase</keyword>
<feature type="domain" description="Thiamine phosphate synthase/TenI" evidence="12">
    <location>
        <begin position="8"/>
        <end position="181"/>
    </location>
</feature>
<comment type="catalytic activity">
    <reaction evidence="6 9 10">
        <text>4-methyl-5-(2-phosphooxyethyl)-thiazole + 4-amino-2-methyl-5-(diphosphooxymethyl)pyrimidine + H(+) = thiamine phosphate + diphosphate</text>
        <dbReference type="Rhea" id="RHEA:22328"/>
        <dbReference type="ChEBI" id="CHEBI:15378"/>
        <dbReference type="ChEBI" id="CHEBI:33019"/>
        <dbReference type="ChEBI" id="CHEBI:37575"/>
        <dbReference type="ChEBI" id="CHEBI:57841"/>
        <dbReference type="ChEBI" id="CHEBI:58296"/>
        <dbReference type="EC" id="2.5.1.3"/>
    </reaction>
</comment>
<evidence type="ECO:0000313" key="13">
    <source>
        <dbReference type="EMBL" id="KOS69711.1"/>
    </source>
</evidence>
<name>A0ABR5K4C5_9BACI</name>
<evidence type="ECO:0000256" key="11">
    <source>
        <dbReference type="RuleBase" id="RU004253"/>
    </source>
</evidence>
<dbReference type="GO" id="GO:0004789">
    <property type="term" value="F:thiamine-phosphate diphosphorylase activity"/>
    <property type="evidence" value="ECO:0007669"/>
    <property type="project" value="UniProtKB-EC"/>
</dbReference>
<comment type="catalytic activity">
    <reaction evidence="7 9 10">
        <text>2-(2-carboxy-4-methylthiazol-5-yl)ethyl phosphate + 4-amino-2-methyl-5-(diphosphooxymethyl)pyrimidine + 2 H(+) = thiamine phosphate + CO2 + diphosphate</text>
        <dbReference type="Rhea" id="RHEA:47848"/>
        <dbReference type="ChEBI" id="CHEBI:15378"/>
        <dbReference type="ChEBI" id="CHEBI:16526"/>
        <dbReference type="ChEBI" id="CHEBI:33019"/>
        <dbReference type="ChEBI" id="CHEBI:37575"/>
        <dbReference type="ChEBI" id="CHEBI:57841"/>
        <dbReference type="ChEBI" id="CHEBI:62890"/>
        <dbReference type="EC" id="2.5.1.3"/>
    </reaction>
</comment>
<feature type="binding site" evidence="9">
    <location>
        <begin position="27"/>
        <end position="31"/>
    </location>
    <ligand>
        <name>4-amino-2-methyl-5-(diphosphooxymethyl)pyrimidine</name>
        <dbReference type="ChEBI" id="CHEBI:57841"/>
    </ligand>
</feature>
<feature type="binding site" evidence="9">
    <location>
        <begin position="178"/>
        <end position="179"/>
    </location>
    <ligand>
        <name>2-[(2R,5Z)-2-carboxy-4-methylthiazol-5(2H)-ylidene]ethyl phosphate</name>
        <dbReference type="ChEBI" id="CHEBI:62899"/>
    </ligand>
</feature>
<comment type="pathway">
    <text evidence="1 9 11">Cofactor biosynthesis; thiamine diphosphate biosynthesis; thiamine phosphate from 4-amino-2-methyl-5-diphosphomethylpyrimidine and 4-methyl-5-(2-phosphoethyl)-thiazole: step 1/1.</text>
</comment>
<dbReference type="InterPro" id="IPR013785">
    <property type="entry name" value="Aldolase_TIM"/>
</dbReference>
<comment type="similarity">
    <text evidence="9 10">Belongs to the thiamine-phosphate synthase family.</text>
</comment>
<feature type="binding site" evidence="9">
    <location>
        <position position="82"/>
    </location>
    <ligand>
        <name>Mg(2+)</name>
        <dbReference type="ChEBI" id="CHEBI:18420"/>
    </ligand>
</feature>
<dbReference type="Pfam" id="PF02581">
    <property type="entry name" value="TMP-TENI"/>
    <property type="match status" value="1"/>
</dbReference>
<comment type="cofactor">
    <cofactor evidence="9">
        <name>Mg(2+)</name>
        <dbReference type="ChEBI" id="CHEBI:18420"/>
    </cofactor>
    <text evidence="9">Binds 1 Mg(2+) ion per subunit.</text>
</comment>
<dbReference type="NCBIfam" id="TIGR00693">
    <property type="entry name" value="thiE"/>
    <property type="match status" value="1"/>
</dbReference>
<evidence type="ECO:0000256" key="2">
    <source>
        <dbReference type="ARBA" id="ARBA00022679"/>
    </source>
</evidence>
<comment type="function">
    <text evidence="9">Condenses 4-methyl-5-(beta-hydroxyethyl)thiazole monophosphate (THZ-P) and 2-methyl-4-amino-5-hydroxymethyl pyrimidine pyrophosphate (HMP-PP) to form thiamine monophosphate (TMP).</text>
</comment>